<proteinExistence type="predicted"/>
<reference evidence="4" key="1">
    <citation type="journal article" date="2017" name="bioRxiv">
        <title>Comparative analysis of the genomes of Stylophora pistillata and Acropora digitifera provides evidence for extensive differences between species of corals.</title>
        <authorList>
            <person name="Voolstra C.R."/>
            <person name="Li Y."/>
            <person name="Liew Y.J."/>
            <person name="Baumgarten S."/>
            <person name="Zoccola D."/>
            <person name="Flot J.-F."/>
            <person name="Tambutte S."/>
            <person name="Allemand D."/>
            <person name="Aranda M."/>
        </authorList>
    </citation>
    <scope>NUCLEOTIDE SEQUENCE [LARGE SCALE GENOMIC DNA]</scope>
</reference>
<feature type="domain" description="TIR" evidence="2">
    <location>
        <begin position="443"/>
        <end position="552"/>
    </location>
</feature>
<dbReference type="Gene3D" id="3.40.50.10140">
    <property type="entry name" value="Toll/interleukin-1 receptor homology (TIR) domain"/>
    <property type="match status" value="2"/>
</dbReference>
<dbReference type="Gene3D" id="1.25.10.10">
    <property type="entry name" value="Leucine-rich Repeat Variant"/>
    <property type="match status" value="2"/>
</dbReference>
<dbReference type="GO" id="GO:0007165">
    <property type="term" value="P:signal transduction"/>
    <property type="evidence" value="ECO:0007669"/>
    <property type="project" value="InterPro"/>
</dbReference>
<dbReference type="PANTHER" id="PTHR46270:SF2">
    <property type="entry name" value="TIR DOMAIN-CONTAINING PROTEIN"/>
    <property type="match status" value="1"/>
</dbReference>
<dbReference type="SUPFAM" id="SSF48371">
    <property type="entry name" value="ARM repeat"/>
    <property type="match status" value="2"/>
</dbReference>
<dbReference type="OrthoDB" id="5954941at2759"/>
<feature type="compositionally biased region" description="Acidic residues" evidence="1">
    <location>
        <begin position="677"/>
        <end position="695"/>
    </location>
</feature>
<dbReference type="Pfam" id="PF13676">
    <property type="entry name" value="TIR_2"/>
    <property type="match status" value="2"/>
</dbReference>
<feature type="region of interest" description="Disordered" evidence="1">
    <location>
        <begin position="675"/>
        <end position="695"/>
    </location>
</feature>
<dbReference type="InterPro" id="IPR000157">
    <property type="entry name" value="TIR_dom"/>
</dbReference>
<feature type="region of interest" description="Disordered" evidence="1">
    <location>
        <begin position="604"/>
        <end position="632"/>
    </location>
</feature>
<evidence type="ECO:0000313" key="4">
    <source>
        <dbReference type="Proteomes" id="UP000225706"/>
    </source>
</evidence>
<dbReference type="InterPro" id="IPR035897">
    <property type="entry name" value="Toll_tir_struct_dom_sf"/>
</dbReference>
<accession>A0A2B4SX15</accession>
<dbReference type="SUPFAM" id="SSF52200">
    <property type="entry name" value="Toll/Interleukin receptor TIR domain"/>
    <property type="match status" value="2"/>
</dbReference>
<protein>
    <recommendedName>
        <fullName evidence="2">TIR domain-containing protein</fullName>
    </recommendedName>
</protein>
<sequence>MGSGVSKNNLNVVHQRPEVEMATNRRPISDEVVQLRPRQDQDHTNEERREMISMVEWESLLTRTYKKYADSFPELEDDLLTIFNSLRKLRKAVNDKSKGPIIQYSEVEETLEELAVKSCDIFMSAGTNDSENFNKLMSFIVEIEGATVLHSFVRNCFEDYYNETTDNEISTSDQEEIYTCFESLSNALATIQNFADFHDGFCLASARDGVVQTCMDNIKRIDRENDDWQDQDEKSEIIHILEACTGILHNISRRLRDRQWFANSDETLLYFAKVKVASIAASALLCLAYLVNEETNHLITADKNLLRFIIRMLDEAWQSEDRRSDGFSVTELAEGLSHLAINDNNKEILGSEGAISVLTSILKTSNDDEERASAAKALWMLAFKDSNKVIIREGDGIMEILRTLQHSQNAEVQKAAAGALWEIEGKTAREKTDQTKEGSGNHVMISYQWDAQEVLFQVKNQLHANGYRVWMDLEQMGGSTLEAMAKAVEQAAVVLICVSQRYKESPNCRSEAEYAYQLRKDIIPLMMQKNYKADGWLGMLLGTKLWIDFQSKHIVDSGVTKLIRELAGRGKDVDHTDGLPAARSRNLNLEDELAQMDIADLKSKVGQRRPLQNDQDHRSDVNKEHNNEERREMISLVEGEALLTRTYMKYADSFPELEDYLITIFNSLRKLRKAVDNNDDDDDSDDDDNDDGDNVEDALEKLFTTSCRTTTNDLEQSNTLVNFFFEIEGATVLHGFVKNCFEDFYDETDNEVSTSDQQETLCSALATIQNFADSHDGFCLASAQDGVVLTCLENIERIDRENDDWQDHDKKPEIIFILEGCTGILHNISRRLRDRQWFANSDETLLYFAKVKVASIAASALLCLAYLVNEETNHLISANKNLLRFIIRMLDEAWQSEDRRSDGFSVKELAEGLSHLAINDDNKEILGNEDAISVLTFTIMTSSDEEEQESAARALWMLAFNDSNKDIIRQGEETMEQLRTLHHSQNAEVQKVAAGALWEIEGKTARDRSDKTKEGSGNHVMISYQWDAQEILVQVKNQLQANGYRVWMDLEQMGGSTLETMAKAVEQAAVVLICVSQRYKESPNCRSEGEYAYKLEKDIIPLMMQNNYKADGWLGILLGTKLWIDFHSKDVVSSGVSKLVRELAERGKDVDHTDGFPEVLIPKTEASTLTKQPSGPDVAGWTNEDVKKWLREIG</sequence>
<gene>
    <name evidence="3" type="ORF">AWC38_SpisGene2181</name>
</gene>
<feature type="domain" description="TIR" evidence="2">
    <location>
        <begin position="1020"/>
        <end position="1130"/>
    </location>
</feature>
<evidence type="ECO:0000259" key="2">
    <source>
        <dbReference type="Pfam" id="PF13676"/>
    </source>
</evidence>
<keyword evidence="4" id="KW-1185">Reference proteome</keyword>
<dbReference type="InterPro" id="IPR016024">
    <property type="entry name" value="ARM-type_fold"/>
</dbReference>
<evidence type="ECO:0000313" key="3">
    <source>
        <dbReference type="EMBL" id="PFX32977.1"/>
    </source>
</evidence>
<dbReference type="SMART" id="SM00185">
    <property type="entry name" value="ARM"/>
    <property type="match status" value="4"/>
</dbReference>
<name>A0A2B4SX15_STYPI</name>
<dbReference type="Proteomes" id="UP000225706">
    <property type="component" value="Unassembled WGS sequence"/>
</dbReference>
<evidence type="ECO:0000256" key="1">
    <source>
        <dbReference type="SAM" id="MobiDB-lite"/>
    </source>
</evidence>
<dbReference type="EMBL" id="LSMT01000017">
    <property type="protein sequence ID" value="PFX32977.1"/>
    <property type="molecule type" value="Genomic_DNA"/>
</dbReference>
<dbReference type="InterPro" id="IPR011989">
    <property type="entry name" value="ARM-like"/>
</dbReference>
<dbReference type="InterPro" id="IPR000225">
    <property type="entry name" value="Armadillo"/>
</dbReference>
<organism evidence="3 4">
    <name type="scientific">Stylophora pistillata</name>
    <name type="common">Smooth cauliflower coral</name>
    <dbReference type="NCBI Taxonomy" id="50429"/>
    <lineage>
        <taxon>Eukaryota</taxon>
        <taxon>Metazoa</taxon>
        <taxon>Cnidaria</taxon>
        <taxon>Anthozoa</taxon>
        <taxon>Hexacorallia</taxon>
        <taxon>Scleractinia</taxon>
        <taxon>Astrocoeniina</taxon>
        <taxon>Pocilloporidae</taxon>
        <taxon>Stylophora</taxon>
    </lineage>
</organism>
<dbReference type="AlphaFoldDB" id="A0A2B4SX15"/>
<dbReference type="STRING" id="50429.A0A2B4SX15"/>
<comment type="caution">
    <text evidence="3">The sequence shown here is derived from an EMBL/GenBank/DDBJ whole genome shotgun (WGS) entry which is preliminary data.</text>
</comment>
<dbReference type="PANTHER" id="PTHR46270">
    <property type="entry name" value="ARMADILLO-TYPE FOLD-RELATED"/>
    <property type="match status" value="1"/>
</dbReference>
<feature type="compositionally biased region" description="Basic and acidic residues" evidence="1">
    <location>
        <begin position="614"/>
        <end position="632"/>
    </location>
</feature>